<sequence>MMKKGDQVIDWAMELQAIGQTGQAYSKDVFDTERYQRVREIAAEMLAEKSGLDYDQVKGLFCNEIGYQTPKIATRAAIFKDGKILMVQEKEGHWSLPGGWCDVDQSPADNAVKEAKEESGLDIEVMSVIAVQDHFKHHGSIHPYGITDIYYLCRPLGGEFAANIETVQSGWFGEDELPNVAENKNSTAQIKMCFAAYRDPNWKTLFD</sequence>
<accession>A0A6A8MAU4</accession>
<keyword evidence="5" id="KW-1185">Reference proteome</keyword>
<dbReference type="GO" id="GO:0016787">
    <property type="term" value="F:hydrolase activity"/>
    <property type="evidence" value="ECO:0007669"/>
    <property type="project" value="UniProtKB-KW"/>
</dbReference>
<organism evidence="4 5">
    <name type="scientific">Lactobacillus porci</name>
    <dbReference type="NCBI Taxonomy" id="2012477"/>
    <lineage>
        <taxon>Bacteria</taxon>
        <taxon>Bacillati</taxon>
        <taxon>Bacillota</taxon>
        <taxon>Bacilli</taxon>
        <taxon>Lactobacillales</taxon>
        <taxon>Lactobacillaceae</taxon>
        <taxon>Lactobacillus</taxon>
    </lineage>
</organism>
<dbReference type="Pfam" id="PF00293">
    <property type="entry name" value="NUDIX"/>
    <property type="match status" value="1"/>
</dbReference>
<reference evidence="4 5" key="1">
    <citation type="submission" date="2019-08" db="EMBL/GenBank/DDBJ databases">
        <title>In-depth cultivation of the pig gut microbiome towards novel bacterial diversity and tailored functional studies.</title>
        <authorList>
            <person name="Wylensek D."/>
            <person name="Hitch T.C.A."/>
            <person name="Clavel T."/>
        </authorList>
    </citation>
    <scope>NUCLEOTIDE SEQUENCE [LARGE SCALE GENOMIC DNA]</scope>
    <source>
        <strain evidence="4 5">Bifido-178-WT-2B</strain>
    </source>
</reference>
<dbReference type="InterPro" id="IPR000086">
    <property type="entry name" value="NUDIX_hydrolase_dom"/>
</dbReference>
<evidence type="ECO:0000256" key="2">
    <source>
        <dbReference type="ARBA" id="ARBA00022801"/>
    </source>
</evidence>
<dbReference type="RefSeq" id="WP_154546869.1">
    <property type="nucleotide sequence ID" value="NZ_VUMX01000001.1"/>
</dbReference>
<dbReference type="CDD" id="cd18889">
    <property type="entry name" value="NUDIX_ADPRase"/>
    <property type="match status" value="1"/>
</dbReference>
<evidence type="ECO:0000256" key="1">
    <source>
        <dbReference type="ARBA" id="ARBA00001946"/>
    </source>
</evidence>
<proteinExistence type="predicted"/>
<protein>
    <submittedName>
        <fullName evidence="4">NUDIX hydrolase</fullName>
    </submittedName>
</protein>
<dbReference type="PROSITE" id="PS51462">
    <property type="entry name" value="NUDIX"/>
    <property type="match status" value="1"/>
</dbReference>
<comment type="cofactor">
    <cofactor evidence="1">
        <name>Mg(2+)</name>
        <dbReference type="ChEBI" id="CHEBI:18420"/>
    </cofactor>
</comment>
<dbReference type="Proteomes" id="UP000438120">
    <property type="component" value="Unassembled WGS sequence"/>
</dbReference>
<dbReference type="OrthoDB" id="9804442at2"/>
<dbReference type="SUPFAM" id="SSF55811">
    <property type="entry name" value="Nudix"/>
    <property type="match status" value="1"/>
</dbReference>
<dbReference type="InterPro" id="IPR059176">
    <property type="entry name" value="UDP-X_N"/>
</dbReference>
<evidence type="ECO:0000259" key="3">
    <source>
        <dbReference type="PROSITE" id="PS51462"/>
    </source>
</evidence>
<feature type="domain" description="Nudix hydrolase" evidence="3">
    <location>
        <begin position="69"/>
        <end position="194"/>
    </location>
</feature>
<keyword evidence="2 4" id="KW-0378">Hydrolase</keyword>
<evidence type="ECO:0000313" key="4">
    <source>
        <dbReference type="EMBL" id="MST86213.1"/>
    </source>
</evidence>
<evidence type="ECO:0000313" key="5">
    <source>
        <dbReference type="Proteomes" id="UP000438120"/>
    </source>
</evidence>
<dbReference type="Gene3D" id="6.10.250.1120">
    <property type="match status" value="1"/>
</dbReference>
<dbReference type="PANTHER" id="PTHR43046">
    <property type="entry name" value="GDP-MANNOSE MANNOSYL HYDROLASE"/>
    <property type="match status" value="1"/>
</dbReference>
<name>A0A6A8MAU4_9LACO</name>
<dbReference type="Gene3D" id="3.90.79.10">
    <property type="entry name" value="Nucleoside Triphosphate Pyrophosphohydrolase"/>
    <property type="match status" value="1"/>
</dbReference>
<comment type="caution">
    <text evidence="4">The sequence shown here is derived from an EMBL/GenBank/DDBJ whole genome shotgun (WGS) entry which is preliminary data.</text>
</comment>
<dbReference type="AlphaFoldDB" id="A0A6A8MAU4"/>
<dbReference type="Pfam" id="PF12535">
    <property type="entry name" value="Nudix_N"/>
    <property type="match status" value="1"/>
</dbReference>
<gene>
    <name evidence="4" type="ORF">FYJ62_00735</name>
</gene>
<dbReference type="InterPro" id="IPR015797">
    <property type="entry name" value="NUDIX_hydrolase-like_dom_sf"/>
</dbReference>
<dbReference type="PANTHER" id="PTHR43046:SF16">
    <property type="entry name" value="ADP-RIBOSE PYROPHOSPHATASE YJHB-RELATED"/>
    <property type="match status" value="1"/>
</dbReference>
<dbReference type="EMBL" id="VUMX01000001">
    <property type="protein sequence ID" value="MST86213.1"/>
    <property type="molecule type" value="Genomic_DNA"/>
</dbReference>